<gene>
    <name evidence="1" type="ORF">CWC39_01450</name>
</gene>
<evidence type="ECO:0000313" key="2">
    <source>
        <dbReference type="Proteomes" id="UP000251047"/>
    </source>
</evidence>
<name>A0A364VDP3_9CORY</name>
<dbReference type="AlphaFoldDB" id="A0A364VDP3"/>
<reference evidence="1 2" key="1">
    <citation type="journal article" date="2018" name="Syst. Appl. Microbiol.">
        <title>Corynebacterium heidelbergense sp. nov., isolated from the preen glands of Egyptian geese (Alopochen aegyptiacus).</title>
        <authorList>
            <person name="Braun M.S."/>
            <person name="Wang E."/>
            <person name="Zimmermann S."/>
            <person name="Wink M."/>
        </authorList>
    </citation>
    <scope>NUCLEOTIDE SEQUENCE [LARGE SCALE GENOMIC DNA]</scope>
    <source>
        <strain evidence="1 2">DSM 104638</strain>
    </source>
</reference>
<dbReference type="RefSeq" id="WP_112768749.1">
    <property type="nucleotide sequence ID" value="NZ_CP063191.1"/>
</dbReference>
<evidence type="ECO:0000313" key="1">
    <source>
        <dbReference type="EMBL" id="RAV34741.1"/>
    </source>
</evidence>
<dbReference type="Proteomes" id="UP000251047">
    <property type="component" value="Unassembled WGS sequence"/>
</dbReference>
<dbReference type="EMBL" id="PHQP01000006">
    <property type="protein sequence ID" value="RAV34741.1"/>
    <property type="molecule type" value="Genomic_DNA"/>
</dbReference>
<comment type="caution">
    <text evidence="1">The sequence shown here is derived from an EMBL/GenBank/DDBJ whole genome shotgun (WGS) entry which is preliminary data.</text>
</comment>
<proteinExistence type="predicted"/>
<protein>
    <submittedName>
        <fullName evidence="1">Uncharacterized protein</fullName>
    </submittedName>
</protein>
<accession>A0A364VDP3</accession>
<sequence>MTQPIALIHDGVFIPTDEAPTDPRFASLGSADEQWAGYRLWHAAGWHAARSYTGGEITVPHLCHLARRLRIPAYMPDLLATVGLLTHTNRGYLLADVAHTTDTTEGGHLDGLVQS</sequence>
<organism evidence="1 2">
    <name type="scientific">Corynebacterium heidelbergense</name>
    <dbReference type="NCBI Taxonomy" id="2055947"/>
    <lineage>
        <taxon>Bacteria</taxon>
        <taxon>Bacillati</taxon>
        <taxon>Actinomycetota</taxon>
        <taxon>Actinomycetes</taxon>
        <taxon>Mycobacteriales</taxon>
        <taxon>Corynebacteriaceae</taxon>
        <taxon>Corynebacterium</taxon>
    </lineage>
</organism>